<accession>A0A345XQ43</accession>
<evidence type="ECO:0000313" key="6">
    <source>
        <dbReference type="EMBL" id="AXK33759.1"/>
    </source>
</evidence>
<dbReference type="KEGG" id="sarm:DVA86_14945"/>
<dbReference type="Gene3D" id="1.10.357.10">
    <property type="entry name" value="Tetracycline Repressor, domain 2"/>
    <property type="match status" value="1"/>
</dbReference>
<name>A0A345XQ43_9ACTN</name>
<dbReference type="Gene3D" id="1.10.10.60">
    <property type="entry name" value="Homeodomain-like"/>
    <property type="match status" value="1"/>
</dbReference>
<proteinExistence type="predicted"/>
<dbReference type="InterPro" id="IPR036271">
    <property type="entry name" value="Tet_transcr_reg_TetR-rel_C_sf"/>
</dbReference>
<dbReference type="SUPFAM" id="SSF48498">
    <property type="entry name" value="Tetracyclin repressor-like, C-terminal domain"/>
    <property type="match status" value="1"/>
</dbReference>
<dbReference type="PANTHER" id="PTHR30055">
    <property type="entry name" value="HTH-TYPE TRANSCRIPTIONAL REGULATOR RUTR"/>
    <property type="match status" value="1"/>
</dbReference>
<evidence type="ECO:0000259" key="5">
    <source>
        <dbReference type="PROSITE" id="PS50977"/>
    </source>
</evidence>
<organism evidence="6 7">
    <name type="scientific">Streptomyces armeniacus</name>
    <dbReference type="NCBI Taxonomy" id="83291"/>
    <lineage>
        <taxon>Bacteria</taxon>
        <taxon>Bacillati</taxon>
        <taxon>Actinomycetota</taxon>
        <taxon>Actinomycetes</taxon>
        <taxon>Kitasatosporales</taxon>
        <taxon>Streptomycetaceae</taxon>
        <taxon>Streptomyces</taxon>
    </lineage>
</organism>
<dbReference type="Proteomes" id="UP000254425">
    <property type="component" value="Chromosome"/>
</dbReference>
<dbReference type="InterPro" id="IPR011075">
    <property type="entry name" value="TetR_C"/>
</dbReference>
<dbReference type="RefSeq" id="WP_208878806.1">
    <property type="nucleotide sequence ID" value="NZ_CP031320.1"/>
</dbReference>
<dbReference type="InterPro" id="IPR050109">
    <property type="entry name" value="HTH-type_TetR-like_transc_reg"/>
</dbReference>
<sequence length="205" mass="22661">MTSSAMDHRRGPRRRGAELEAAILQAAREGLVERGYAALTMDWIAGRARTSKAALYRRWSSLGELVVHAHGQLVRTMLPAPDTGSFTSDVRALLRATADLMDSEYGELLRGVLAELTKNQELAAEAGRQLVDAGPQLIDEIYQRGIERGEVRPELRGTRVMSLAHDLLRNEFMIRGTPITDDVIDDILDTVYLPLVAAHSATRDD</sequence>
<gene>
    <name evidence="6" type="ORF">DVA86_14945</name>
</gene>
<dbReference type="PROSITE" id="PS50977">
    <property type="entry name" value="HTH_TETR_2"/>
    <property type="match status" value="1"/>
</dbReference>
<reference evidence="6 7" key="1">
    <citation type="submission" date="2018-07" db="EMBL/GenBank/DDBJ databases">
        <title>Draft genome of the type strain Streptomyces armeniacus ATCC 15676.</title>
        <authorList>
            <person name="Labana P."/>
            <person name="Gosse J.T."/>
            <person name="Boddy C.N."/>
        </authorList>
    </citation>
    <scope>NUCLEOTIDE SEQUENCE [LARGE SCALE GENOMIC DNA]</scope>
    <source>
        <strain evidence="6 7">ATCC 15676</strain>
    </source>
</reference>
<feature type="domain" description="HTH tetR-type" evidence="5">
    <location>
        <begin position="17"/>
        <end position="77"/>
    </location>
</feature>
<evidence type="ECO:0000256" key="4">
    <source>
        <dbReference type="PROSITE-ProRule" id="PRU00335"/>
    </source>
</evidence>
<dbReference type="GO" id="GO:0000976">
    <property type="term" value="F:transcription cis-regulatory region binding"/>
    <property type="evidence" value="ECO:0007669"/>
    <property type="project" value="TreeGrafter"/>
</dbReference>
<dbReference type="EMBL" id="CP031320">
    <property type="protein sequence ID" value="AXK33759.1"/>
    <property type="molecule type" value="Genomic_DNA"/>
</dbReference>
<dbReference type="InterPro" id="IPR009057">
    <property type="entry name" value="Homeodomain-like_sf"/>
</dbReference>
<keyword evidence="2 4" id="KW-0238">DNA-binding</keyword>
<dbReference type="GO" id="GO:0003700">
    <property type="term" value="F:DNA-binding transcription factor activity"/>
    <property type="evidence" value="ECO:0007669"/>
    <property type="project" value="TreeGrafter"/>
</dbReference>
<keyword evidence="1" id="KW-0805">Transcription regulation</keyword>
<evidence type="ECO:0000313" key="7">
    <source>
        <dbReference type="Proteomes" id="UP000254425"/>
    </source>
</evidence>
<dbReference type="InterPro" id="IPR001647">
    <property type="entry name" value="HTH_TetR"/>
</dbReference>
<dbReference type="Pfam" id="PF00440">
    <property type="entry name" value="TetR_N"/>
    <property type="match status" value="1"/>
</dbReference>
<evidence type="ECO:0000256" key="2">
    <source>
        <dbReference type="ARBA" id="ARBA00023125"/>
    </source>
</evidence>
<keyword evidence="7" id="KW-1185">Reference proteome</keyword>
<dbReference type="AlphaFoldDB" id="A0A345XQ43"/>
<dbReference type="SUPFAM" id="SSF46689">
    <property type="entry name" value="Homeodomain-like"/>
    <property type="match status" value="1"/>
</dbReference>
<dbReference type="PRINTS" id="PR00455">
    <property type="entry name" value="HTHTETR"/>
</dbReference>
<feature type="DNA-binding region" description="H-T-H motif" evidence="4">
    <location>
        <begin position="40"/>
        <end position="59"/>
    </location>
</feature>
<keyword evidence="3" id="KW-0804">Transcription</keyword>
<dbReference type="PANTHER" id="PTHR30055:SF148">
    <property type="entry name" value="TETR-FAMILY TRANSCRIPTIONAL REGULATOR"/>
    <property type="match status" value="1"/>
</dbReference>
<evidence type="ECO:0000256" key="3">
    <source>
        <dbReference type="ARBA" id="ARBA00023163"/>
    </source>
</evidence>
<evidence type="ECO:0000256" key="1">
    <source>
        <dbReference type="ARBA" id="ARBA00023015"/>
    </source>
</evidence>
<protein>
    <submittedName>
        <fullName evidence="6">TetR/AcrR family transcriptional regulator</fullName>
    </submittedName>
</protein>
<dbReference type="Pfam" id="PF16859">
    <property type="entry name" value="TetR_C_11"/>
    <property type="match status" value="1"/>
</dbReference>